<sequence length="301" mass="35188">MANNNNNSQFIVEGASLVRSPGVTGEDYPYWKDKMEMYIKSNHYRLCLIITNGDILIPRHEVGWENEELAIMDLNTKSHYAMTCTLSKNEYNKICILKTTKKIWDLLSNNYEGIEDVQLRKATTLARHYESFSMKEESMDNMFGRLQVLLNGFKALRHIFTKAQINLKILDNFSKVWELKTTTIQEARNLKTLAWDELKRHSGDKKKKSLMVTWDDSDNEKSNNLDDEKANIYLMADTNEKLEVKTCFEFDTSSCSSSDNEEEMPYDVLLQNNHMISLQCKKYKEKYKISIYENTELNKSN</sequence>
<organism evidence="1 2">
    <name type="scientific">Glycine soja</name>
    <name type="common">Wild soybean</name>
    <dbReference type="NCBI Taxonomy" id="3848"/>
    <lineage>
        <taxon>Eukaryota</taxon>
        <taxon>Viridiplantae</taxon>
        <taxon>Streptophyta</taxon>
        <taxon>Embryophyta</taxon>
        <taxon>Tracheophyta</taxon>
        <taxon>Spermatophyta</taxon>
        <taxon>Magnoliopsida</taxon>
        <taxon>eudicotyledons</taxon>
        <taxon>Gunneridae</taxon>
        <taxon>Pentapetalae</taxon>
        <taxon>rosids</taxon>
        <taxon>fabids</taxon>
        <taxon>Fabales</taxon>
        <taxon>Fabaceae</taxon>
        <taxon>Papilionoideae</taxon>
        <taxon>50 kb inversion clade</taxon>
        <taxon>NPAAA clade</taxon>
        <taxon>indigoferoid/millettioid clade</taxon>
        <taxon>Phaseoleae</taxon>
        <taxon>Glycine</taxon>
        <taxon>Glycine subgen. Soja</taxon>
    </lineage>
</organism>
<comment type="caution">
    <text evidence="1">The sequence shown here is derived from an EMBL/GenBank/DDBJ whole genome shotgun (WGS) entry which is preliminary data.</text>
</comment>
<accession>A0A445LRA1</accession>
<dbReference type="Pfam" id="PF14223">
    <property type="entry name" value="Retrotran_gag_2"/>
    <property type="match status" value="1"/>
</dbReference>
<protein>
    <recommendedName>
        <fullName evidence="3">DUF4219 domain-containing protein</fullName>
    </recommendedName>
</protein>
<proteinExistence type="predicted"/>
<evidence type="ECO:0008006" key="3">
    <source>
        <dbReference type="Google" id="ProtNLM"/>
    </source>
</evidence>
<dbReference type="Proteomes" id="UP000289340">
    <property type="component" value="Chromosome 2"/>
</dbReference>
<evidence type="ECO:0000313" key="2">
    <source>
        <dbReference type="Proteomes" id="UP000289340"/>
    </source>
</evidence>
<keyword evidence="2" id="KW-1185">Reference proteome</keyword>
<gene>
    <name evidence="1" type="ORF">D0Y65_004428</name>
</gene>
<dbReference type="EMBL" id="QZWG01000002">
    <property type="protein sequence ID" value="RZC25715.1"/>
    <property type="molecule type" value="Genomic_DNA"/>
</dbReference>
<evidence type="ECO:0000313" key="1">
    <source>
        <dbReference type="EMBL" id="RZC25715.1"/>
    </source>
</evidence>
<name>A0A445LRA1_GLYSO</name>
<reference evidence="1 2" key="1">
    <citation type="submission" date="2018-09" db="EMBL/GenBank/DDBJ databases">
        <title>A high-quality reference genome of wild soybean provides a powerful tool to mine soybean genomes.</title>
        <authorList>
            <person name="Xie M."/>
            <person name="Chung C.Y.L."/>
            <person name="Li M.-W."/>
            <person name="Wong F.-L."/>
            <person name="Chan T.-F."/>
            <person name="Lam H.-M."/>
        </authorList>
    </citation>
    <scope>NUCLEOTIDE SEQUENCE [LARGE SCALE GENOMIC DNA]</scope>
    <source>
        <strain evidence="2">cv. W05</strain>
        <tissue evidence="1">Hypocotyl of etiolated seedlings</tissue>
    </source>
</reference>
<dbReference type="PANTHER" id="PTHR34676:SF27">
    <property type="entry name" value="ASPARTYL-TRNA SYNTHETASE"/>
    <property type="match status" value="1"/>
</dbReference>
<dbReference type="PANTHER" id="PTHR34676">
    <property type="entry name" value="DUF4219 DOMAIN-CONTAINING PROTEIN-RELATED"/>
    <property type="match status" value="1"/>
</dbReference>
<dbReference type="AlphaFoldDB" id="A0A445LRA1"/>